<protein>
    <submittedName>
        <fullName evidence="2">GDSL family lipase</fullName>
    </submittedName>
</protein>
<keyword evidence="3" id="KW-1185">Reference proteome</keyword>
<evidence type="ECO:0000313" key="2">
    <source>
        <dbReference type="EMBL" id="RKP57271.1"/>
    </source>
</evidence>
<dbReference type="GO" id="GO:0004622">
    <property type="term" value="F:phosphatidylcholine lysophospholipase activity"/>
    <property type="evidence" value="ECO:0007669"/>
    <property type="project" value="TreeGrafter"/>
</dbReference>
<dbReference type="SUPFAM" id="SSF52266">
    <property type="entry name" value="SGNH hydrolase"/>
    <property type="match status" value="1"/>
</dbReference>
<dbReference type="OrthoDB" id="9794725at2"/>
<dbReference type="Pfam" id="PF13472">
    <property type="entry name" value="Lipase_GDSL_2"/>
    <property type="match status" value="1"/>
</dbReference>
<dbReference type="InterPro" id="IPR013830">
    <property type="entry name" value="SGNH_hydro"/>
</dbReference>
<evidence type="ECO:0000259" key="1">
    <source>
        <dbReference type="Pfam" id="PF13472"/>
    </source>
</evidence>
<dbReference type="PANTHER" id="PTHR30383:SF5">
    <property type="entry name" value="SGNH HYDROLASE-TYPE ESTERASE DOMAIN-CONTAINING PROTEIN"/>
    <property type="match status" value="1"/>
</dbReference>
<gene>
    <name evidence="2" type="ORF">D7Z26_04640</name>
</gene>
<dbReference type="Proteomes" id="UP000282076">
    <property type="component" value="Unassembled WGS sequence"/>
</dbReference>
<dbReference type="InterPro" id="IPR036514">
    <property type="entry name" value="SGNH_hydro_sf"/>
</dbReference>
<feature type="domain" description="SGNH hydrolase-type esterase" evidence="1">
    <location>
        <begin position="11"/>
        <end position="202"/>
    </location>
</feature>
<name>A0A494Y4S5_9BACL</name>
<dbReference type="Gene3D" id="3.40.50.1110">
    <property type="entry name" value="SGNH hydrolase"/>
    <property type="match status" value="1"/>
</dbReference>
<sequence length="218" mass="24715">MQLRKSQKLLFIGDSITDCERQRPDGEGLFGALGKGYVSLVDALLQAVYPDLGIRVVNMGSSGNTVVDLEARWQEDVLDRKPDWLSVMVGTNDVWRQYDTPFITDWHVYADKYETTLRSLVERTKPHVGNIVLMTPFYLESNERDAMRSTMDEYGAIVKRIAEEYGTMFVDTQAAFNVVLKDLYSATLAWDRVHPTQAGHAVLARAFLNAVGFEWNRG</sequence>
<dbReference type="RefSeq" id="WP_120974886.1">
    <property type="nucleotide sequence ID" value="NZ_RBZM01000002.1"/>
</dbReference>
<dbReference type="EMBL" id="RBZM01000002">
    <property type="protein sequence ID" value="RKP57271.1"/>
    <property type="molecule type" value="Genomic_DNA"/>
</dbReference>
<comment type="caution">
    <text evidence="2">The sequence shown here is derived from an EMBL/GenBank/DDBJ whole genome shotgun (WGS) entry which is preliminary data.</text>
</comment>
<accession>A0A494Y4S5</accession>
<dbReference type="PANTHER" id="PTHR30383">
    <property type="entry name" value="THIOESTERASE 1/PROTEASE 1/LYSOPHOSPHOLIPASE L1"/>
    <property type="match status" value="1"/>
</dbReference>
<reference evidence="2 3" key="1">
    <citation type="submission" date="2018-10" db="EMBL/GenBank/DDBJ databases">
        <title>Cohnella sp. M2MS4P-1, whole genome shotgun sequence.</title>
        <authorList>
            <person name="Tuo L."/>
        </authorList>
    </citation>
    <scope>NUCLEOTIDE SEQUENCE [LARGE SCALE GENOMIC DNA]</scope>
    <source>
        <strain evidence="2 3">M2MS4P-1</strain>
    </source>
</reference>
<dbReference type="CDD" id="cd01834">
    <property type="entry name" value="SGNH_hydrolase_like_2"/>
    <property type="match status" value="1"/>
</dbReference>
<evidence type="ECO:0000313" key="3">
    <source>
        <dbReference type="Proteomes" id="UP000282076"/>
    </source>
</evidence>
<organism evidence="2 3">
    <name type="scientific">Cohnella endophytica</name>
    <dbReference type="NCBI Taxonomy" id="2419778"/>
    <lineage>
        <taxon>Bacteria</taxon>
        <taxon>Bacillati</taxon>
        <taxon>Bacillota</taxon>
        <taxon>Bacilli</taxon>
        <taxon>Bacillales</taxon>
        <taxon>Paenibacillaceae</taxon>
        <taxon>Cohnella</taxon>
    </lineage>
</organism>
<proteinExistence type="predicted"/>
<dbReference type="AlphaFoldDB" id="A0A494Y4S5"/>
<dbReference type="InterPro" id="IPR051532">
    <property type="entry name" value="Ester_Hydrolysis_Enzymes"/>
</dbReference>